<protein>
    <recommendedName>
        <fullName evidence="3">MutL C-terminal dimerisation domain-containing protein</fullName>
    </recommendedName>
</protein>
<dbReference type="PANTHER" id="PTHR10073:SF47">
    <property type="entry name" value="DNA MISMATCH REPAIR PROTEIN MLH3"/>
    <property type="match status" value="1"/>
</dbReference>
<feature type="region of interest" description="Disordered" evidence="2">
    <location>
        <begin position="878"/>
        <end position="925"/>
    </location>
</feature>
<feature type="region of interest" description="Disordered" evidence="2">
    <location>
        <begin position="1027"/>
        <end position="1048"/>
    </location>
</feature>
<dbReference type="GO" id="GO:0140664">
    <property type="term" value="F:ATP-dependent DNA damage sensor activity"/>
    <property type="evidence" value="ECO:0007669"/>
    <property type="project" value="InterPro"/>
</dbReference>
<dbReference type="Pfam" id="PF13589">
    <property type="entry name" value="HATPase_c_3"/>
    <property type="match status" value="1"/>
</dbReference>
<feature type="region of interest" description="Disordered" evidence="2">
    <location>
        <begin position="412"/>
        <end position="452"/>
    </location>
</feature>
<keyword evidence="5" id="KW-1185">Reference proteome</keyword>
<dbReference type="Gene3D" id="3.30.1540.20">
    <property type="entry name" value="MutL, C-terminal domain, dimerisation subdomain"/>
    <property type="match status" value="2"/>
</dbReference>
<accession>A0A2B7YMU0</accession>
<name>A0A2B7YMU0_POLH7</name>
<dbReference type="GO" id="GO:0016887">
    <property type="term" value="F:ATP hydrolysis activity"/>
    <property type="evidence" value="ECO:0007669"/>
    <property type="project" value="InterPro"/>
</dbReference>
<dbReference type="SUPFAM" id="SSF55874">
    <property type="entry name" value="ATPase domain of HSP90 chaperone/DNA topoisomerase II/histidine kinase"/>
    <property type="match status" value="1"/>
</dbReference>
<dbReference type="Proteomes" id="UP000224634">
    <property type="component" value="Unassembled WGS sequence"/>
</dbReference>
<gene>
    <name evidence="4" type="ORF">AJ80_02955</name>
</gene>
<dbReference type="AlphaFoldDB" id="A0A2B7YMU0"/>
<dbReference type="PANTHER" id="PTHR10073">
    <property type="entry name" value="DNA MISMATCH REPAIR PROTEIN MLH, PMS, MUTL"/>
    <property type="match status" value="1"/>
</dbReference>
<dbReference type="GO" id="GO:0006298">
    <property type="term" value="P:mismatch repair"/>
    <property type="evidence" value="ECO:0007669"/>
    <property type="project" value="InterPro"/>
</dbReference>
<dbReference type="SUPFAM" id="SSF118116">
    <property type="entry name" value="DNA mismatch repair protein MutL"/>
    <property type="match status" value="1"/>
</dbReference>
<evidence type="ECO:0000256" key="2">
    <source>
        <dbReference type="SAM" id="MobiDB-lite"/>
    </source>
</evidence>
<dbReference type="SMART" id="SM00853">
    <property type="entry name" value="MutL_C"/>
    <property type="match status" value="1"/>
</dbReference>
<proteinExistence type="inferred from homology"/>
<dbReference type="OrthoDB" id="429932at2759"/>
<dbReference type="Gene3D" id="3.30.565.10">
    <property type="entry name" value="Histidine kinase-like ATPase, C-terminal domain"/>
    <property type="match status" value="1"/>
</dbReference>
<dbReference type="InterPro" id="IPR042120">
    <property type="entry name" value="MutL_C_dimsub"/>
</dbReference>
<reference evidence="4 5" key="1">
    <citation type="submission" date="2017-10" db="EMBL/GenBank/DDBJ databases">
        <title>Comparative genomics in systemic dimorphic fungi from Ajellomycetaceae.</title>
        <authorList>
            <person name="Munoz J.F."/>
            <person name="Mcewen J.G."/>
            <person name="Clay O.K."/>
            <person name="Cuomo C.A."/>
        </authorList>
    </citation>
    <scope>NUCLEOTIDE SEQUENCE [LARGE SCALE GENOMIC DNA]</scope>
    <source>
        <strain evidence="4 5">UAMH7299</strain>
    </source>
</reference>
<feature type="region of interest" description="Disordered" evidence="2">
    <location>
        <begin position="637"/>
        <end position="657"/>
    </location>
</feature>
<feature type="compositionally biased region" description="Polar residues" evidence="2">
    <location>
        <begin position="561"/>
        <end position="571"/>
    </location>
</feature>
<feature type="domain" description="MutL C-terminal dimerisation" evidence="3">
    <location>
        <begin position="734"/>
        <end position="961"/>
    </location>
</feature>
<dbReference type="InterPro" id="IPR038973">
    <property type="entry name" value="MutL/Mlh/Pms-like"/>
</dbReference>
<feature type="compositionally biased region" description="Polar residues" evidence="2">
    <location>
        <begin position="531"/>
        <end position="552"/>
    </location>
</feature>
<dbReference type="GO" id="GO:0005524">
    <property type="term" value="F:ATP binding"/>
    <property type="evidence" value="ECO:0007669"/>
    <property type="project" value="InterPro"/>
</dbReference>
<organism evidence="4 5">
    <name type="scientific">Polytolypa hystricis (strain UAMH7299)</name>
    <dbReference type="NCBI Taxonomy" id="1447883"/>
    <lineage>
        <taxon>Eukaryota</taxon>
        <taxon>Fungi</taxon>
        <taxon>Dikarya</taxon>
        <taxon>Ascomycota</taxon>
        <taxon>Pezizomycotina</taxon>
        <taxon>Eurotiomycetes</taxon>
        <taxon>Eurotiomycetidae</taxon>
        <taxon>Onygenales</taxon>
        <taxon>Onygenales incertae sedis</taxon>
        <taxon>Polytolypa</taxon>
    </lineage>
</organism>
<feature type="compositionally biased region" description="Basic residues" evidence="2">
    <location>
        <begin position="414"/>
        <end position="426"/>
    </location>
</feature>
<comment type="caution">
    <text evidence="4">The sequence shown here is derived from an EMBL/GenBank/DDBJ whole genome shotgun (WGS) entry which is preliminary data.</text>
</comment>
<feature type="region of interest" description="Disordered" evidence="2">
    <location>
        <begin position="510"/>
        <end position="590"/>
    </location>
</feature>
<comment type="similarity">
    <text evidence="1">Belongs to the DNA mismatch repair MutL/HexB family.</text>
</comment>
<dbReference type="InterPro" id="IPR014790">
    <property type="entry name" value="MutL_C"/>
</dbReference>
<evidence type="ECO:0000256" key="1">
    <source>
        <dbReference type="ARBA" id="ARBA00006082"/>
    </source>
</evidence>
<sequence length="1063" mass="116567">MDMAMHVPTIEALPREVVAQIKSSIAITQLSGVVLDLLKNSLDADAHTVSITLDFQKGGCTVEDDGWGIPQAEFEEHGGLAKLHYTSKFGSPPVIYGRKGSFLAALAALALVTITSHHQSGGTNTLILHRSKVISRLIPAPVMHELDHRDHGTRVTVTDLFGNLPVRVKQRAMSLRRIEDLDKEWDDLKNMLTALLLAYPRRVKVIVSDVSRTRKVVFRGSRQKESQPTSATADDDLPAPFNIQKILTVLSQAGYITPSDFQSWVAASACTSGISVQSAISLQPSPTKRAQFISFGINPIISQANANVLYDEVNRLFSLSNFGVIDEPPNIAQELESLRLKDQPQHRDNALARRGRSASKGINKWPMLYIRIDTEGSGADINKEEDTLGSSPSLQTIIDVVGAMIHQFLEQHHFRPRSRTRTKRPRMSPSPSNRLLEKEIKRPKSTVSPSTVSPISDLGLVAMPHSESDASSEFLPRGVSMPNIAASFQEAPHSRTADFGNWSRVKSGTKRGYDDICSGLPRGKRAPGSISRDSTSNKDTSSATSRVSTPLNGQPDKPPLNHTTTESTTGKPSIGVDGDKKPPASSDNVDANDEVICWTNPITNEVILINNRTGQTLPTTKPKPILLRGYNSIQISPSNSDIESSEAPKHKNLSSKPSSWIDSVLAEWKNPTFQKSEQPVISAIPGNHEHLAKASPCCQVNDLSSSGATETELSFAFSSFKGRLTKGALRNAKFVAQVDNKFLLVRMNLYNGEKEDNQRVLALVDQHAADERCHVEHLFKELCFRPTSAQELTLCSVDTTVLSKPICFKVSSQESRLLISYSGYFTFWGCIYELSNDPGDYGNVTIYRLPTLISERCRLEPKLAIDILRKEIWARENNESGRPRNPRSSTFSVVPEASRGGDGMDNVGSTAVGRPADSRASTSSFSPSFPWLEHIGDCPKGIIDLLVSRACRSAIMFNDSLTRKECVSLLSRLAQCAFPFQCAHGRPSMVPLVSLGQITTTTSSINNFGHGELSGFGNIPLLSPKLNHPSQLQDEDGDEGLKNKRSEQAGQTLLEAYRAWKTN</sequence>
<evidence type="ECO:0000259" key="3">
    <source>
        <dbReference type="SMART" id="SM00853"/>
    </source>
</evidence>
<evidence type="ECO:0000313" key="4">
    <source>
        <dbReference type="EMBL" id="PGH22906.1"/>
    </source>
</evidence>
<dbReference type="InterPro" id="IPR036890">
    <property type="entry name" value="HATPase_C_sf"/>
</dbReference>
<dbReference type="InterPro" id="IPR037198">
    <property type="entry name" value="MutL_C_sf"/>
</dbReference>
<evidence type="ECO:0000313" key="5">
    <source>
        <dbReference type="Proteomes" id="UP000224634"/>
    </source>
</evidence>
<dbReference type="GO" id="GO:0032300">
    <property type="term" value="C:mismatch repair complex"/>
    <property type="evidence" value="ECO:0007669"/>
    <property type="project" value="InterPro"/>
</dbReference>
<dbReference type="EMBL" id="PDNA01000031">
    <property type="protein sequence ID" value="PGH22906.1"/>
    <property type="molecule type" value="Genomic_DNA"/>
</dbReference>
<dbReference type="STRING" id="1447883.A0A2B7YMU0"/>